<dbReference type="EMBL" id="JACGWN010000011">
    <property type="protein sequence ID" value="KAL0420743.1"/>
    <property type="molecule type" value="Genomic_DNA"/>
</dbReference>
<evidence type="ECO:0008006" key="3">
    <source>
        <dbReference type="Google" id="ProtNLM"/>
    </source>
</evidence>
<name>A0AAW2UUZ3_9LAMI</name>
<feature type="region of interest" description="Disordered" evidence="1">
    <location>
        <begin position="130"/>
        <end position="170"/>
    </location>
</feature>
<protein>
    <recommendedName>
        <fullName evidence="3">DUF4283 domain-containing protein</fullName>
    </recommendedName>
</protein>
<accession>A0AAW2UUZ3</accession>
<sequence length="344" mass="38364">MEEVIEAGPWLFQGQPIILQQWESGMALRRHKHTQVPVWIRLWRLPVEFWTNDGLSTVASGIGRPLYQDAITKACTRLDFARVCVMLDISSMLPKHIVVMVPKEDGGETPCKKSMMQKSLQPTVRVFVPKLRPPTPHMAANRNRPPAPAPEPEPPAAPAREPSIRQARDDEGGIKGKEIFLYNSFDLLMNHDDMKASVRIGVNLTGLTRGDRHMEALEAWSDGNRRPIPYPRPRSGDGRRKDRTHTDPKPKCSCHISPSLYVPWTVARRPSMVTGSLDQSKRMKSIGWARQLAGRELSTPRGSKFASDELAGCKLTRSQATSSQDASSLARQVAARRSLTAGGR</sequence>
<evidence type="ECO:0000313" key="2">
    <source>
        <dbReference type="EMBL" id="KAL0420743.1"/>
    </source>
</evidence>
<comment type="caution">
    <text evidence="2">The sequence shown here is derived from an EMBL/GenBank/DDBJ whole genome shotgun (WGS) entry which is preliminary data.</text>
</comment>
<feature type="compositionally biased region" description="Pro residues" evidence="1">
    <location>
        <begin position="145"/>
        <end position="157"/>
    </location>
</feature>
<dbReference type="PANTHER" id="PTHR31286:SF165">
    <property type="entry name" value="DUF4283 DOMAIN-CONTAINING PROTEIN"/>
    <property type="match status" value="1"/>
</dbReference>
<gene>
    <name evidence="2" type="ORF">Slati_3097200</name>
</gene>
<dbReference type="PANTHER" id="PTHR31286">
    <property type="entry name" value="GLYCINE-RICH CELL WALL STRUCTURAL PROTEIN 1.8-LIKE"/>
    <property type="match status" value="1"/>
</dbReference>
<dbReference type="InterPro" id="IPR040256">
    <property type="entry name" value="At4g02000-like"/>
</dbReference>
<feature type="region of interest" description="Disordered" evidence="1">
    <location>
        <begin position="218"/>
        <end position="252"/>
    </location>
</feature>
<organism evidence="2">
    <name type="scientific">Sesamum latifolium</name>
    <dbReference type="NCBI Taxonomy" id="2727402"/>
    <lineage>
        <taxon>Eukaryota</taxon>
        <taxon>Viridiplantae</taxon>
        <taxon>Streptophyta</taxon>
        <taxon>Embryophyta</taxon>
        <taxon>Tracheophyta</taxon>
        <taxon>Spermatophyta</taxon>
        <taxon>Magnoliopsida</taxon>
        <taxon>eudicotyledons</taxon>
        <taxon>Gunneridae</taxon>
        <taxon>Pentapetalae</taxon>
        <taxon>asterids</taxon>
        <taxon>lamiids</taxon>
        <taxon>Lamiales</taxon>
        <taxon>Pedaliaceae</taxon>
        <taxon>Sesamum</taxon>
    </lineage>
</organism>
<dbReference type="AlphaFoldDB" id="A0AAW2UUZ3"/>
<reference evidence="2" key="2">
    <citation type="journal article" date="2024" name="Plant">
        <title>Genomic evolution and insights into agronomic trait innovations of Sesamum species.</title>
        <authorList>
            <person name="Miao H."/>
            <person name="Wang L."/>
            <person name="Qu L."/>
            <person name="Liu H."/>
            <person name="Sun Y."/>
            <person name="Le M."/>
            <person name="Wang Q."/>
            <person name="Wei S."/>
            <person name="Zheng Y."/>
            <person name="Lin W."/>
            <person name="Duan Y."/>
            <person name="Cao H."/>
            <person name="Xiong S."/>
            <person name="Wang X."/>
            <person name="Wei L."/>
            <person name="Li C."/>
            <person name="Ma Q."/>
            <person name="Ju M."/>
            <person name="Zhao R."/>
            <person name="Li G."/>
            <person name="Mu C."/>
            <person name="Tian Q."/>
            <person name="Mei H."/>
            <person name="Zhang T."/>
            <person name="Gao T."/>
            <person name="Zhang H."/>
        </authorList>
    </citation>
    <scope>NUCLEOTIDE SEQUENCE</scope>
    <source>
        <strain evidence="2">KEN1</strain>
    </source>
</reference>
<feature type="region of interest" description="Disordered" evidence="1">
    <location>
        <begin position="316"/>
        <end position="344"/>
    </location>
</feature>
<evidence type="ECO:0000256" key="1">
    <source>
        <dbReference type="SAM" id="MobiDB-lite"/>
    </source>
</evidence>
<reference evidence="2" key="1">
    <citation type="submission" date="2020-06" db="EMBL/GenBank/DDBJ databases">
        <authorList>
            <person name="Li T."/>
            <person name="Hu X."/>
            <person name="Zhang T."/>
            <person name="Song X."/>
            <person name="Zhang H."/>
            <person name="Dai N."/>
            <person name="Sheng W."/>
            <person name="Hou X."/>
            <person name="Wei L."/>
        </authorList>
    </citation>
    <scope>NUCLEOTIDE SEQUENCE</scope>
    <source>
        <strain evidence="2">KEN1</strain>
        <tissue evidence="2">Leaf</tissue>
    </source>
</reference>
<proteinExistence type="predicted"/>
<feature type="compositionally biased region" description="Polar residues" evidence="1">
    <location>
        <begin position="316"/>
        <end position="330"/>
    </location>
</feature>
<feature type="compositionally biased region" description="Basic and acidic residues" evidence="1">
    <location>
        <begin position="234"/>
        <end position="250"/>
    </location>
</feature>